<name>A0AAW1LW36_POPJA</name>
<keyword evidence="3" id="KW-1185">Reference proteome</keyword>
<organism evidence="2 3">
    <name type="scientific">Popillia japonica</name>
    <name type="common">Japanese beetle</name>
    <dbReference type="NCBI Taxonomy" id="7064"/>
    <lineage>
        <taxon>Eukaryota</taxon>
        <taxon>Metazoa</taxon>
        <taxon>Ecdysozoa</taxon>
        <taxon>Arthropoda</taxon>
        <taxon>Hexapoda</taxon>
        <taxon>Insecta</taxon>
        <taxon>Pterygota</taxon>
        <taxon>Neoptera</taxon>
        <taxon>Endopterygota</taxon>
        <taxon>Coleoptera</taxon>
        <taxon>Polyphaga</taxon>
        <taxon>Scarabaeiformia</taxon>
        <taxon>Scarabaeidae</taxon>
        <taxon>Rutelinae</taxon>
        <taxon>Popillia</taxon>
    </lineage>
</organism>
<evidence type="ECO:0000313" key="2">
    <source>
        <dbReference type="EMBL" id="KAK9738173.1"/>
    </source>
</evidence>
<evidence type="ECO:0000256" key="1">
    <source>
        <dbReference type="SAM" id="MobiDB-lite"/>
    </source>
</evidence>
<sequence>MPKVNRKAEKDVMKSNTTKLAEKDVMKSNTTKLEKALKQIYKYNNLNGISKSVIPHIPVDDLQQIDSESLKQNWNLLPYESANQ</sequence>
<evidence type="ECO:0000313" key="3">
    <source>
        <dbReference type="Proteomes" id="UP001458880"/>
    </source>
</evidence>
<protein>
    <submittedName>
        <fullName evidence="2">Uncharacterized protein</fullName>
    </submittedName>
</protein>
<feature type="compositionally biased region" description="Basic and acidic residues" evidence="1">
    <location>
        <begin position="1"/>
        <end position="13"/>
    </location>
</feature>
<accession>A0AAW1LW36</accession>
<proteinExistence type="predicted"/>
<reference evidence="2 3" key="1">
    <citation type="journal article" date="2024" name="BMC Genomics">
        <title>De novo assembly and annotation of Popillia japonica's genome with initial clues to its potential as an invasive pest.</title>
        <authorList>
            <person name="Cucini C."/>
            <person name="Boschi S."/>
            <person name="Funari R."/>
            <person name="Cardaioli E."/>
            <person name="Iannotti N."/>
            <person name="Marturano G."/>
            <person name="Paoli F."/>
            <person name="Bruttini M."/>
            <person name="Carapelli A."/>
            <person name="Frati F."/>
            <person name="Nardi F."/>
        </authorList>
    </citation>
    <scope>NUCLEOTIDE SEQUENCE [LARGE SCALE GENOMIC DNA]</scope>
    <source>
        <strain evidence="2">DMR45628</strain>
    </source>
</reference>
<dbReference type="AlphaFoldDB" id="A0AAW1LW36"/>
<comment type="caution">
    <text evidence="2">The sequence shown here is derived from an EMBL/GenBank/DDBJ whole genome shotgun (WGS) entry which is preliminary data.</text>
</comment>
<feature type="region of interest" description="Disordered" evidence="1">
    <location>
        <begin position="1"/>
        <end position="23"/>
    </location>
</feature>
<dbReference type="EMBL" id="JASPKY010000089">
    <property type="protein sequence ID" value="KAK9738173.1"/>
    <property type="molecule type" value="Genomic_DNA"/>
</dbReference>
<gene>
    <name evidence="2" type="ORF">QE152_g10043</name>
</gene>
<dbReference type="Proteomes" id="UP001458880">
    <property type="component" value="Unassembled WGS sequence"/>
</dbReference>